<evidence type="ECO:0000313" key="1">
    <source>
        <dbReference type="EMBL" id="RNA15927.1"/>
    </source>
</evidence>
<protein>
    <submittedName>
        <fullName evidence="1">Uncharacterized protein</fullName>
    </submittedName>
</protein>
<accession>A0A3M7QX18</accession>
<comment type="caution">
    <text evidence="1">The sequence shown here is derived from an EMBL/GenBank/DDBJ whole genome shotgun (WGS) entry which is preliminary data.</text>
</comment>
<keyword evidence="2" id="KW-1185">Reference proteome</keyword>
<feature type="non-terminal residue" evidence="1">
    <location>
        <position position="1"/>
    </location>
</feature>
<sequence length="78" mass="9449">TLLKLIYVKYCKFPSIYECYRKLLNQEHHFTTILRVIDLLVFAKNLRDKLIPTFKKLFTTKQQITTKHNFFVPNSKEK</sequence>
<reference evidence="1 2" key="1">
    <citation type="journal article" date="2018" name="Sci. Rep.">
        <title>Genomic signatures of local adaptation to the degree of environmental predictability in rotifers.</title>
        <authorList>
            <person name="Franch-Gras L."/>
            <person name="Hahn C."/>
            <person name="Garcia-Roger E.M."/>
            <person name="Carmona M.J."/>
            <person name="Serra M."/>
            <person name="Gomez A."/>
        </authorList>
    </citation>
    <scope>NUCLEOTIDE SEQUENCE [LARGE SCALE GENOMIC DNA]</scope>
    <source>
        <strain evidence="1">HYR1</strain>
    </source>
</reference>
<organism evidence="1 2">
    <name type="scientific">Brachionus plicatilis</name>
    <name type="common">Marine rotifer</name>
    <name type="synonym">Brachionus muelleri</name>
    <dbReference type="NCBI Taxonomy" id="10195"/>
    <lineage>
        <taxon>Eukaryota</taxon>
        <taxon>Metazoa</taxon>
        <taxon>Spiralia</taxon>
        <taxon>Gnathifera</taxon>
        <taxon>Rotifera</taxon>
        <taxon>Eurotatoria</taxon>
        <taxon>Monogononta</taxon>
        <taxon>Pseudotrocha</taxon>
        <taxon>Ploima</taxon>
        <taxon>Brachionidae</taxon>
        <taxon>Brachionus</taxon>
    </lineage>
</organism>
<proteinExistence type="predicted"/>
<gene>
    <name evidence="1" type="ORF">BpHYR1_041341</name>
</gene>
<dbReference type="AlphaFoldDB" id="A0A3M7QX18"/>
<evidence type="ECO:0000313" key="2">
    <source>
        <dbReference type="Proteomes" id="UP000276133"/>
    </source>
</evidence>
<dbReference type="EMBL" id="REGN01004842">
    <property type="protein sequence ID" value="RNA15927.1"/>
    <property type="molecule type" value="Genomic_DNA"/>
</dbReference>
<name>A0A3M7QX18_BRAPC</name>
<dbReference type="Proteomes" id="UP000276133">
    <property type="component" value="Unassembled WGS sequence"/>
</dbReference>